<evidence type="ECO:0000259" key="10">
    <source>
        <dbReference type="Pfam" id="PF02542"/>
    </source>
</evidence>
<dbReference type="CDD" id="cd00554">
    <property type="entry name" value="MECDP_synthase"/>
    <property type="match status" value="1"/>
</dbReference>
<dbReference type="SUPFAM" id="SSF69765">
    <property type="entry name" value="IpsF-like"/>
    <property type="match status" value="1"/>
</dbReference>
<dbReference type="PANTHER" id="PTHR43181:SF1">
    <property type="entry name" value="2-C-METHYL-D-ERYTHRITOL 2,4-CYCLODIPHOSPHATE SYNTHASE, CHLOROPLASTIC"/>
    <property type="match status" value="1"/>
</dbReference>
<keyword evidence="7 8" id="KW-0456">Lyase</keyword>
<feature type="domain" description="2-C-methyl-D-erythritol 2,4-cyclodiphosphate synthase" evidence="10">
    <location>
        <begin position="5"/>
        <end position="158"/>
    </location>
</feature>
<feature type="site" description="Transition state stabilizer" evidence="8">
    <location>
        <position position="38"/>
    </location>
</feature>
<dbReference type="InterPro" id="IPR020555">
    <property type="entry name" value="MECDP_synthase_CS"/>
</dbReference>
<dbReference type="OrthoDB" id="9804336at2"/>
<dbReference type="UniPathway" id="UPA00056">
    <property type="reaction ID" value="UER00095"/>
</dbReference>
<dbReference type="Proteomes" id="UP000241885">
    <property type="component" value="Chromosome"/>
</dbReference>
<dbReference type="Gene3D" id="3.30.1330.50">
    <property type="entry name" value="2-C-methyl-D-erythritol 2,4-cyclodiphosphate synthase"/>
    <property type="match status" value="1"/>
</dbReference>
<evidence type="ECO:0000313" key="11">
    <source>
        <dbReference type="EMBL" id="AVR88859.1"/>
    </source>
</evidence>
<sequence>MNFPFRIGQGFDVHALVPGRPLIIGGVTVPFAYGLLGHSDADVLLHALTDALLGAAGLGDIGRLFPDTDPAHAGADSRALLREAFARVRAAGWAVVNIDATVICKAPRILPHAPQMVANIAADLGIDAAAINIKGKTTEKLGFTGRGEGIAAQVVALLARTGAA</sequence>
<evidence type="ECO:0000256" key="6">
    <source>
        <dbReference type="ARBA" id="ARBA00023229"/>
    </source>
</evidence>
<feature type="binding site" evidence="8">
    <location>
        <position position="146"/>
    </location>
    <ligand>
        <name>4-CDP-2-C-methyl-D-erythritol 2-phosphate</name>
        <dbReference type="ChEBI" id="CHEBI:57919"/>
    </ligand>
</feature>
<dbReference type="RefSeq" id="WP_107221030.1">
    <property type="nucleotide sequence ID" value="NZ_CP028339.1"/>
</dbReference>
<gene>
    <name evidence="8" type="primary">ispF</name>
    <name evidence="11" type="ORF">Tharo_1953</name>
</gene>
<comment type="pathway">
    <text evidence="2 8">Isoprenoid biosynthesis; isopentenyl diphosphate biosynthesis via DXP pathway; isopentenyl diphosphate from 1-deoxy-D-xylulose 5-phosphate: step 4/6.</text>
</comment>
<evidence type="ECO:0000313" key="12">
    <source>
        <dbReference type="Proteomes" id="UP000241885"/>
    </source>
</evidence>
<protein>
    <recommendedName>
        <fullName evidence="4 8">2-C-methyl-D-erythritol 2,4-cyclodiphosphate synthase</fullName>
        <shortName evidence="8">MECDP-synthase</shortName>
        <shortName evidence="8">MECPP-synthase</shortName>
        <shortName evidence="8">MECPS</shortName>
        <ecNumber evidence="4 8">4.6.1.12</ecNumber>
    </recommendedName>
</protein>
<comment type="cofactor">
    <cofactor evidence="8">
        <name>a divalent metal cation</name>
        <dbReference type="ChEBI" id="CHEBI:60240"/>
    </cofactor>
    <text evidence="8">Binds 1 divalent metal cation per subunit.</text>
</comment>
<dbReference type="FunFam" id="3.30.1330.50:FF:000001">
    <property type="entry name" value="2-C-methyl-D-erythritol 2,4-cyclodiphosphate synthase"/>
    <property type="match status" value="1"/>
</dbReference>
<dbReference type="NCBIfam" id="TIGR00151">
    <property type="entry name" value="ispF"/>
    <property type="match status" value="1"/>
</dbReference>
<feature type="binding site" evidence="8">
    <location>
        <begin position="12"/>
        <end position="14"/>
    </location>
    <ligand>
        <name>4-CDP-2-C-methyl-D-erythritol 2-phosphate</name>
        <dbReference type="ChEBI" id="CHEBI:57919"/>
    </ligand>
</feature>
<feature type="binding site" evidence="8">
    <location>
        <begin position="60"/>
        <end position="62"/>
    </location>
    <ligand>
        <name>4-CDP-2-C-methyl-D-erythritol 2-phosphate</name>
        <dbReference type="ChEBI" id="CHEBI:57919"/>
    </ligand>
</feature>
<evidence type="ECO:0000256" key="7">
    <source>
        <dbReference type="ARBA" id="ARBA00023239"/>
    </source>
</evidence>
<dbReference type="GO" id="GO:0019288">
    <property type="term" value="P:isopentenyl diphosphate biosynthetic process, methylerythritol 4-phosphate pathway"/>
    <property type="evidence" value="ECO:0007669"/>
    <property type="project" value="UniProtKB-UniRule"/>
</dbReference>
<evidence type="ECO:0000256" key="3">
    <source>
        <dbReference type="ARBA" id="ARBA00008480"/>
    </source>
</evidence>
<feature type="binding site" evidence="8">
    <location>
        <begin position="65"/>
        <end position="69"/>
    </location>
    <ligand>
        <name>4-CDP-2-C-methyl-D-erythritol 2-phosphate</name>
        <dbReference type="ChEBI" id="CHEBI:57919"/>
    </ligand>
</feature>
<dbReference type="EC" id="4.6.1.12" evidence="4 8"/>
<feature type="site" description="Transition state stabilizer" evidence="8">
    <location>
        <position position="137"/>
    </location>
</feature>
<feature type="binding site" evidence="8">
    <location>
        <position position="12"/>
    </location>
    <ligand>
        <name>a divalent metal cation</name>
        <dbReference type="ChEBI" id="CHEBI:60240"/>
    </ligand>
</feature>
<reference evidence="11 12" key="1">
    <citation type="submission" date="2018-03" db="EMBL/GenBank/DDBJ databases">
        <title>Complete genome sequence of Thauera aromatica, a model organism for studying aromatic compound degradation under denitrifying conditions.</title>
        <authorList>
            <person name="Lo H.-Y."/>
            <person name="Goris T."/>
            <person name="Boll M."/>
            <person name="Mueller J.A."/>
        </authorList>
    </citation>
    <scope>NUCLEOTIDE SEQUENCE [LARGE SCALE GENOMIC DNA]</scope>
    <source>
        <strain evidence="11 12">K172</strain>
    </source>
</reference>
<accession>A0A2R4BNE7</accession>
<dbReference type="PROSITE" id="PS01350">
    <property type="entry name" value="ISPF"/>
    <property type="match status" value="1"/>
</dbReference>
<feature type="binding site" evidence="8">
    <location>
        <position position="46"/>
    </location>
    <ligand>
        <name>a divalent metal cation</name>
        <dbReference type="ChEBI" id="CHEBI:60240"/>
    </ligand>
</feature>
<feature type="binding site" evidence="8">
    <location>
        <position position="143"/>
    </location>
    <ligand>
        <name>4-CDP-2-C-methyl-D-erythritol 2-phosphate</name>
        <dbReference type="ChEBI" id="CHEBI:57919"/>
    </ligand>
</feature>
<evidence type="ECO:0000256" key="8">
    <source>
        <dbReference type="HAMAP-Rule" id="MF_00107"/>
    </source>
</evidence>
<dbReference type="GO" id="GO:0016114">
    <property type="term" value="P:terpenoid biosynthetic process"/>
    <property type="evidence" value="ECO:0007669"/>
    <property type="project" value="InterPro"/>
</dbReference>
<dbReference type="GO" id="GO:0008685">
    <property type="term" value="F:2-C-methyl-D-erythritol 2,4-cyclodiphosphate synthase activity"/>
    <property type="evidence" value="ECO:0007669"/>
    <property type="project" value="UniProtKB-UniRule"/>
</dbReference>
<dbReference type="InterPro" id="IPR036571">
    <property type="entry name" value="MECDP_synthase_sf"/>
</dbReference>
<evidence type="ECO:0000256" key="4">
    <source>
        <dbReference type="ARBA" id="ARBA00012579"/>
    </source>
</evidence>
<feature type="binding site" evidence="8">
    <location>
        <position position="14"/>
    </location>
    <ligand>
        <name>a divalent metal cation</name>
        <dbReference type="ChEBI" id="CHEBI:60240"/>
    </ligand>
</feature>
<dbReference type="AlphaFoldDB" id="A0A2R4BNE7"/>
<evidence type="ECO:0000256" key="2">
    <source>
        <dbReference type="ARBA" id="ARBA00004709"/>
    </source>
</evidence>
<keyword evidence="12" id="KW-1185">Reference proteome</keyword>
<dbReference type="EMBL" id="CP028339">
    <property type="protein sequence ID" value="AVR88859.1"/>
    <property type="molecule type" value="Genomic_DNA"/>
</dbReference>
<feature type="binding site" evidence="8">
    <location>
        <begin position="38"/>
        <end position="39"/>
    </location>
    <ligand>
        <name>4-CDP-2-C-methyl-D-erythritol 2-phosphate</name>
        <dbReference type="ChEBI" id="CHEBI:57919"/>
    </ligand>
</feature>
<comment type="catalytic activity">
    <reaction evidence="1 8 9">
        <text>4-CDP-2-C-methyl-D-erythritol 2-phosphate = 2-C-methyl-D-erythritol 2,4-cyclic diphosphate + CMP</text>
        <dbReference type="Rhea" id="RHEA:23864"/>
        <dbReference type="ChEBI" id="CHEBI:57919"/>
        <dbReference type="ChEBI" id="CHEBI:58483"/>
        <dbReference type="ChEBI" id="CHEBI:60377"/>
        <dbReference type="EC" id="4.6.1.12"/>
    </reaction>
</comment>
<dbReference type="GO" id="GO:0046872">
    <property type="term" value="F:metal ion binding"/>
    <property type="evidence" value="ECO:0007669"/>
    <property type="project" value="UniProtKB-KW"/>
</dbReference>
<comment type="function">
    <text evidence="8">Involved in the biosynthesis of isopentenyl diphosphate (IPP) and dimethylallyl diphosphate (DMAPP), two major building blocks of isoprenoid compounds. Catalyzes the conversion of 4-diphosphocytidyl-2-C-methyl-D-erythritol 2-phosphate (CDP-ME2P) to 2-C-methyl-D-erythritol 2,4-cyclodiphosphate (ME-CPP) with a corresponding release of cytidine 5-monophosphate (CMP).</text>
</comment>
<dbReference type="PANTHER" id="PTHR43181">
    <property type="entry name" value="2-C-METHYL-D-ERYTHRITOL 2,4-CYCLODIPHOSPHATE SYNTHASE, CHLOROPLASTIC"/>
    <property type="match status" value="1"/>
</dbReference>
<dbReference type="HAMAP" id="MF_00107">
    <property type="entry name" value="IspF"/>
    <property type="match status" value="1"/>
</dbReference>
<name>A0A2R4BNE7_THAAR</name>
<organism evidence="11 12">
    <name type="scientific">Thauera aromatica K172</name>
    <dbReference type="NCBI Taxonomy" id="44139"/>
    <lineage>
        <taxon>Bacteria</taxon>
        <taxon>Pseudomonadati</taxon>
        <taxon>Pseudomonadota</taxon>
        <taxon>Betaproteobacteria</taxon>
        <taxon>Rhodocyclales</taxon>
        <taxon>Zoogloeaceae</taxon>
        <taxon>Thauera</taxon>
    </lineage>
</organism>
<keyword evidence="6 8" id="KW-0414">Isoprene biosynthesis</keyword>
<evidence type="ECO:0000256" key="9">
    <source>
        <dbReference type="RuleBase" id="RU004395"/>
    </source>
</evidence>
<comment type="similarity">
    <text evidence="3 8 9">Belongs to the IspF family.</text>
</comment>
<dbReference type="InterPro" id="IPR003526">
    <property type="entry name" value="MECDP_synthase"/>
</dbReference>
<evidence type="ECO:0000256" key="1">
    <source>
        <dbReference type="ARBA" id="ARBA00000200"/>
    </source>
</evidence>
<proteinExistence type="inferred from homology"/>
<keyword evidence="5 8" id="KW-0479">Metal-binding</keyword>
<comment type="caution">
    <text evidence="8">Lacks conserved residue(s) required for the propagation of feature annotation.</text>
</comment>
<comment type="subunit">
    <text evidence="8">Homotrimer.</text>
</comment>
<dbReference type="Pfam" id="PF02542">
    <property type="entry name" value="YgbB"/>
    <property type="match status" value="1"/>
</dbReference>
<dbReference type="KEGG" id="tak:Tharo_1953"/>
<evidence type="ECO:0000256" key="5">
    <source>
        <dbReference type="ARBA" id="ARBA00022723"/>
    </source>
</evidence>